<feature type="domain" description="Carrier" evidence="4">
    <location>
        <begin position="2746"/>
        <end position="2821"/>
    </location>
</feature>
<dbReference type="Pfam" id="PF00550">
    <property type="entry name" value="PP-binding"/>
    <property type="match status" value="3"/>
</dbReference>
<dbReference type="PANTHER" id="PTHR45527:SF1">
    <property type="entry name" value="FATTY ACID SYNTHASE"/>
    <property type="match status" value="1"/>
</dbReference>
<dbReference type="Proteomes" id="UP000198677">
    <property type="component" value="Unassembled WGS sequence"/>
</dbReference>
<feature type="domain" description="Carrier" evidence="4">
    <location>
        <begin position="1669"/>
        <end position="1744"/>
    </location>
</feature>
<dbReference type="Gene3D" id="3.30.300.30">
    <property type="match status" value="3"/>
</dbReference>
<dbReference type="FunFam" id="3.40.50.980:FF:000002">
    <property type="entry name" value="Enterobactin synthetase component F"/>
    <property type="match status" value="1"/>
</dbReference>
<dbReference type="OrthoDB" id="2472181at2"/>
<dbReference type="InterPro" id="IPR020806">
    <property type="entry name" value="PKS_PP-bd"/>
</dbReference>
<dbReference type="NCBIfam" id="TIGR01733">
    <property type="entry name" value="AA-adenyl-dom"/>
    <property type="match status" value="3"/>
</dbReference>
<sequence length="3069" mass="326686">MSDFPRSIAVLAKARPGGVAARVGDVSVTYRELDERMQLLAGALADRGMDADAVVAVVLTGLVPAIVGAEGGIGAVLDRIRDDERALQSEHGGPNAQIGRTLVAVFDAQVRRTPDATALEFDGVAWTYAEFDGRVNRLARLLIARGVGPETTVGLGFRRSLEMMVAMYAIVKAGGAYVPIDPDHPEERVADVLATAAPVCVLTRSSEEMTWPAGAIVIDLDSTDTAEYPSNPITDIDRLRPLRPANPAYVIFTSGSTGRPKGVTVPHSAVVGLIERRQALYALGGDDRVLQKTPVTFDASVRELWWTLASGARLVLADHDGHRDPRYLAEATDRHGITVMHFVPSMLQVFVSSLKPGEADSLREVFSGGEEMSPRLLTEVRGALRARVNNEYGPTEFTVSGTRHETTDEDEDADRVPIGRAYDGLQGHVLDRRLRELPAGIAGELYLAGPQLARGYLGRSDLTAARFVANPRGLPGELMYRSGDEVRRRADGTLEYLGRTDFQVKIRGFRIELGEIESAMLAHPSVAQAVAVVREDVPGNQQLVGYTVAAVGESVDGDELRAFLGRSLPGYMVPIIVLTLAEFPITVHGKLDRKSLPRPDFESAPGEHGEPSTPAEVVVARIFGEILGVERVAAFDSFFDHGGNSLSAARVVARVNAALGSDVSLREVFDAPTVAGLAALASARADGARRRPELVAGPRPDRIPLSLAQARMWFINQFDTSSPAYNLPLGIRLGGELDNEALRTSVLSVLGRHESLRTVFPDDGDGPRQVVIPVAGVDADLHPIRVADEADLRGRLIEQAAAGFDVTIEAPVRVRLFELSRGEHVLLFLLHHIAADGVSMAPLAREVVAAYTSVVAGGRHDPEPLPVQYADYSIWQRELLGSDEDPESLLSRQVRYWLEELSGIPDLLPLPTDRPRPAAASFEGGRVEFEVGRDLHRRLSALSREHEATMFTTLHAAFALLLSKVSGTDDIVIGTPTAGRGEHVLDDLVGMFVNTLALRTVLDQSVSFAELLRSTRESDIGALAHAEVPFERLVEVLAPERSTAHSPIFQVVLALENAEPAVLELPGLVVSEVDPGIAYAKYDLQLSLGERADRSGIAGTFVYATDLFDESTVRILAARFVLLLNAVAQDPSAPIGDIEVMDARERAALCPVSGRTAEPPVTLAELLSTAVAEPTAPALEFGSRTVDYGELDARSNALARLLIARGIGPESFVAVALPRSVESMLALWAVAKAGAAVVPMDPAYPVDRLGHMLADSGAAVGLTLAAHVAGLPDANWLTLDDESVALEWAALSTAPVGDRDRCGVTHPAQPAYMIYTSGSTGVPKGVVVTHQGIAGFALEQRQRYSVTASSRVLHSSSPSFDASILEILMATAAGAALVIVPPGVYGGGELADIIDRQRVTHAFITPSAATALAPDGLDSLRVVVMGGEALSADLVTRWGADRGLYNAYGPTEMTVMVSASAALAPGGAVTIGGPIRGVTAMVLDRRLRPVPVGVVGELYVAGPAMARGYHNRSGLTADRFVANPFSSTGARMYRTGDMVRWLAPAAGGRPSDLELEYIGRGDFQVKIRGFRIELGEIDAALTAHPSVDFAVTVGRPAPSGATVLAAYVVATAGESADPEELTAFAARSLPAHMVPSVVTVLDAIPLTANGKLDRGALPVPEFVSTAFRAPSTPVEEIVAGTISEVLGLPRVGLDDNFFDLGGNSLIATRVAARLGSALGVTVPVRLLFESPTVAALAVRIERDSGTARAALVAGPRPDRIPLSPAQQRMWFLNRFDPGSAVNNIPVVVRLSGALDMTALRAAVRDVFERHESLRTMYPESSEGPAQVIVPAAWVVPDLVPIEVSTGDLSDRVADFVTAGFDVAAGVPVRAALFRDAGVEPAECPGDAGVEPAEYQEDASTEHVLAIVVHHISADGFSMGPLTRDVMTAYVARARGEVPVWSPLAVQYADFALWQREVLGDESDASSPAARQLGYWRDALSGLPAQLDLPSDRPRPAVRTHAGARVDISIGEGTRDALSDWAAEHNASLFMAVHAGLAVLLSRLSGTSDIAVGTPVAGRGEAELDDLVGMFVNTLVLRTPVEGADSSTALLARVRESDLGAFGHAEVPFERVVEVLNPERSMSRHPLFQVMLSYQNIEQPDLELPGLHVSGVGVPVEMAKFDLQVTVAEQADAGGLSVSFGYATDLFDRSTVNGFARRFAWILDAMAADPQCPVGDLKWLDAPERELVVSSWNDTDRVVGDGTLVSLFDAQVVRSPGAVALSFDGESVTYSEFDARVNRLARHLISIGVGPESLVALAMRRSIDLLVGVYAVVKAGGAYVPVDPDQPADRIANILDTAAPACVLSTSRDRFTVAGDRSVLLIDTVDLSAVDGGPVSDVDRLAPLVSENTAYVIFTSGSTGRPKGVAVSHAAIVNRLVWMQAQYDLTSDDVVLQKTPVTFDVSVWELFWPLQVGARMVIAAPDGHRDPAYLARVIAEESVSTAHFVPSMLAVFVAEPSVVETSSLRRVFASGEALPAQTSAGLRRVLPLARLHNLYGPTEAAVDVTFHEVTEADVASVPIGAPVWNTQVFVLDSRLHPVPVGVPGELYLAGVQLARGYVGRSDLTADRFVANPFGDPGARMYRTGDLVRSTPLGKLEYMGRNDFQVKLRGLRIELGEIEAALLGLDEVDQAVALVRGDGLGGQQLVGYVVGDPAFDSGVARASLGRTLPDYMIPNVFVTLDELPVNASGKLDRSALPAPEPPAREYRGPVSATEIAIVEVLTDVLGVGRVGLDDNFFELGGNSLIATGVVARLSERLGSEVRVQWMFSDPTPAGLANRIDSGTGADVDGEASFEVLLPIRVGGSEPPLFCVHPIGGLSWAFAGLARHLESDRGIYGLQSPALGRSGWAPSSISEWADRYVREIRSVQPKGPYHLLGWSLGGVIAQAMAVQLQAEGEEVALLSMMDSFADHEAAPARSVLEVPTPDELLGGLVPEGILVDDRVRAVESVLESLTLLAAHHPKPFAGDLVYFTAVQEDRSGALGASTWRSLVDGAIHNQPVESTHWGMASPEALAVIARTLDDWWAGAEAVSR</sequence>
<dbReference type="InterPro" id="IPR029058">
    <property type="entry name" value="AB_hydrolase_fold"/>
</dbReference>
<dbReference type="InterPro" id="IPR001242">
    <property type="entry name" value="Condensation_dom"/>
</dbReference>
<dbReference type="SUPFAM" id="SSF47336">
    <property type="entry name" value="ACP-like"/>
    <property type="match status" value="3"/>
</dbReference>
<dbReference type="UniPathway" id="UPA00011"/>
<dbReference type="SMART" id="SM00824">
    <property type="entry name" value="PKS_TE"/>
    <property type="match status" value="1"/>
</dbReference>
<dbReference type="Pfam" id="PF00975">
    <property type="entry name" value="Thioesterase"/>
    <property type="match status" value="1"/>
</dbReference>
<keyword evidence="6" id="KW-1185">Reference proteome</keyword>
<dbReference type="NCBIfam" id="NF003417">
    <property type="entry name" value="PRK04813.1"/>
    <property type="match status" value="4"/>
</dbReference>
<dbReference type="PROSITE" id="PS00455">
    <property type="entry name" value="AMP_BINDING"/>
    <property type="match status" value="3"/>
</dbReference>
<dbReference type="Pfam" id="PF00668">
    <property type="entry name" value="Condensation"/>
    <property type="match status" value="3"/>
</dbReference>
<dbReference type="SUPFAM" id="SSF53474">
    <property type="entry name" value="alpha/beta-Hydrolases"/>
    <property type="match status" value="1"/>
</dbReference>
<protein>
    <submittedName>
        <fullName evidence="5">Amino acid adenylation domain-containing protein</fullName>
    </submittedName>
</protein>
<dbReference type="PROSITE" id="PS50075">
    <property type="entry name" value="CARRIER"/>
    <property type="match status" value="3"/>
</dbReference>
<name>A0A1H7KW82_9NOCA</name>
<reference evidence="6" key="1">
    <citation type="submission" date="2016-10" db="EMBL/GenBank/DDBJ databases">
        <authorList>
            <person name="Varghese N."/>
            <person name="Submissions S."/>
        </authorList>
    </citation>
    <scope>NUCLEOTIDE SEQUENCE [LARGE SCALE GENOMIC DNA]</scope>
    <source>
        <strain evidence="6">DSM 44675</strain>
    </source>
</reference>
<dbReference type="SUPFAM" id="SSF56801">
    <property type="entry name" value="Acetyl-CoA synthetase-like"/>
    <property type="match status" value="4"/>
</dbReference>
<dbReference type="SMART" id="SM00823">
    <property type="entry name" value="PKS_PP"/>
    <property type="match status" value="3"/>
</dbReference>
<evidence type="ECO:0000256" key="3">
    <source>
        <dbReference type="ARBA" id="ARBA00022553"/>
    </source>
</evidence>
<dbReference type="GO" id="GO:0031177">
    <property type="term" value="F:phosphopantetheine binding"/>
    <property type="evidence" value="ECO:0007669"/>
    <property type="project" value="InterPro"/>
</dbReference>
<dbReference type="CDD" id="cd05930">
    <property type="entry name" value="A_NRPS"/>
    <property type="match status" value="1"/>
</dbReference>
<dbReference type="Gene3D" id="3.40.50.980">
    <property type="match status" value="7"/>
</dbReference>
<keyword evidence="3" id="KW-0597">Phosphoprotein</keyword>
<dbReference type="EMBL" id="FOAW01000004">
    <property type="protein sequence ID" value="SEK91059.1"/>
    <property type="molecule type" value="Genomic_DNA"/>
</dbReference>
<dbReference type="InterPro" id="IPR000873">
    <property type="entry name" value="AMP-dep_synth/lig_dom"/>
</dbReference>
<dbReference type="CDD" id="cd19540">
    <property type="entry name" value="LCL_NRPS-like"/>
    <property type="match status" value="2"/>
</dbReference>
<dbReference type="InterPro" id="IPR020845">
    <property type="entry name" value="AMP-binding_CS"/>
</dbReference>
<dbReference type="FunFam" id="3.40.50.980:FF:000001">
    <property type="entry name" value="Non-ribosomal peptide synthetase"/>
    <property type="match status" value="2"/>
</dbReference>
<dbReference type="Pfam" id="PF13193">
    <property type="entry name" value="AMP-binding_C"/>
    <property type="match status" value="3"/>
</dbReference>
<proteinExistence type="predicted"/>
<evidence type="ECO:0000259" key="4">
    <source>
        <dbReference type="PROSITE" id="PS50075"/>
    </source>
</evidence>
<dbReference type="InterPro" id="IPR010071">
    <property type="entry name" value="AA_adenyl_dom"/>
</dbReference>
<dbReference type="InterPro" id="IPR036736">
    <property type="entry name" value="ACP-like_sf"/>
</dbReference>
<dbReference type="RefSeq" id="WP_092667759.1">
    <property type="nucleotide sequence ID" value="NZ_FOAW01000004.1"/>
</dbReference>
<dbReference type="Gene3D" id="3.30.559.10">
    <property type="entry name" value="Chloramphenicol acetyltransferase-like domain"/>
    <property type="match status" value="2"/>
</dbReference>
<gene>
    <name evidence="5" type="ORF">SAMN05444583_104189</name>
</gene>
<dbReference type="InterPro" id="IPR006162">
    <property type="entry name" value="Ppantetheine_attach_site"/>
</dbReference>
<dbReference type="InterPro" id="IPR023213">
    <property type="entry name" value="CAT-like_dom_sf"/>
</dbReference>
<dbReference type="InterPro" id="IPR009081">
    <property type="entry name" value="PP-bd_ACP"/>
</dbReference>
<dbReference type="InterPro" id="IPR045851">
    <property type="entry name" value="AMP-bd_C_sf"/>
</dbReference>
<comment type="cofactor">
    <cofactor evidence="1">
        <name>pantetheine 4'-phosphate</name>
        <dbReference type="ChEBI" id="CHEBI:47942"/>
    </cofactor>
</comment>
<evidence type="ECO:0000313" key="5">
    <source>
        <dbReference type="EMBL" id="SEK91059.1"/>
    </source>
</evidence>
<dbReference type="CDD" id="cd17646">
    <property type="entry name" value="A_NRPS_AB3403-like"/>
    <property type="match status" value="1"/>
</dbReference>
<dbReference type="Gene3D" id="1.10.1200.10">
    <property type="entry name" value="ACP-like"/>
    <property type="match status" value="2"/>
</dbReference>
<dbReference type="PANTHER" id="PTHR45527">
    <property type="entry name" value="NONRIBOSOMAL PEPTIDE SYNTHETASE"/>
    <property type="match status" value="1"/>
</dbReference>
<dbReference type="GO" id="GO:0009239">
    <property type="term" value="P:enterobactin biosynthetic process"/>
    <property type="evidence" value="ECO:0007669"/>
    <property type="project" value="TreeGrafter"/>
</dbReference>
<dbReference type="Gene3D" id="3.30.559.30">
    <property type="entry name" value="Nonribosomal peptide synthetase, condensation domain"/>
    <property type="match status" value="2"/>
</dbReference>
<dbReference type="GO" id="GO:0009366">
    <property type="term" value="C:enterobactin synthetase complex"/>
    <property type="evidence" value="ECO:0007669"/>
    <property type="project" value="TreeGrafter"/>
</dbReference>
<dbReference type="InterPro" id="IPR001031">
    <property type="entry name" value="Thioesterase"/>
</dbReference>
<dbReference type="GO" id="GO:0047527">
    <property type="term" value="F:2,3-dihydroxybenzoate-serine ligase activity"/>
    <property type="evidence" value="ECO:0007669"/>
    <property type="project" value="TreeGrafter"/>
</dbReference>
<dbReference type="Gene3D" id="3.40.50.1820">
    <property type="entry name" value="alpha/beta hydrolase"/>
    <property type="match status" value="1"/>
</dbReference>
<evidence type="ECO:0000256" key="1">
    <source>
        <dbReference type="ARBA" id="ARBA00001957"/>
    </source>
</evidence>
<dbReference type="FunFam" id="3.30.300.30:FF:000010">
    <property type="entry name" value="Enterobactin synthetase component F"/>
    <property type="match status" value="2"/>
</dbReference>
<feature type="domain" description="Carrier" evidence="4">
    <location>
        <begin position="610"/>
        <end position="685"/>
    </location>
</feature>
<dbReference type="Pfam" id="PF00501">
    <property type="entry name" value="AMP-binding"/>
    <property type="match status" value="3"/>
</dbReference>
<dbReference type="PROSITE" id="PS00012">
    <property type="entry name" value="PHOSPHOPANTETHEINE"/>
    <property type="match status" value="2"/>
</dbReference>
<dbReference type="GO" id="GO:0043041">
    <property type="term" value="P:amino acid activation for nonribosomal peptide biosynthetic process"/>
    <property type="evidence" value="ECO:0007669"/>
    <property type="project" value="TreeGrafter"/>
</dbReference>
<dbReference type="GO" id="GO:0005829">
    <property type="term" value="C:cytosol"/>
    <property type="evidence" value="ECO:0007669"/>
    <property type="project" value="TreeGrafter"/>
</dbReference>
<keyword evidence="2" id="KW-0596">Phosphopantetheine</keyword>
<evidence type="ECO:0000256" key="2">
    <source>
        <dbReference type="ARBA" id="ARBA00022450"/>
    </source>
</evidence>
<dbReference type="InterPro" id="IPR020802">
    <property type="entry name" value="TesA-like"/>
</dbReference>
<dbReference type="FunFam" id="3.40.50.12780:FF:000012">
    <property type="entry name" value="Non-ribosomal peptide synthetase"/>
    <property type="match status" value="2"/>
</dbReference>
<dbReference type="Gene3D" id="2.30.38.10">
    <property type="entry name" value="Luciferase, Domain 3"/>
    <property type="match status" value="3"/>
</dbReference>
<accession>A0A1H7KW82</accession>
<dbReference type="FunFam" id="2.30.38.10:FF:000001">
    <property type="entry name" value="Non-ribosomal peptide synthetase PvdI"/>
    <property type="match status" value="1"/>
</dbReference>
<dbReference type="SUPFAM" id="SSF52777">
    <property type="entry name" value="CoA-dependent acyltransferases"/>
    <property type="match status" value="4"/>
</dbReference>
<evidence type="ECO:0000313" key="6">
    <source>
        <dbReference type="Proteomes" id="UP000198677"/>
    </source>
</evidence>
<dbReference type="InterPro" id="IPR025110">
    <property type="entry name" value="AMP-bd_C"/>
</dbReference>
<organism evidence="5 6">
    <name type="scientific">Rhodococcus maanshanensis</name>
    <dbReference type="NCBI Taxonomy" id="183556"/>
    <lineage>
        <taxon>Bacteria</taxon>
        <taxon>Bacillati</taxon>
        <taxon>Actinomycetota</taxon>
        <taxon>Actinomycetes</taxon>
        <taxon>Mycobacteriales</taxon>
        <taxon>Nocardiaceae</taxon>
        <taxon>Rhodococcus</taxon>
    </lineage>
</organism>
<dbReference type="GO" id="GO:0008610">
    <property type="term" value="P:lipid biosynthetic process"/>
    <property type="evidence" value="ECO:0007669"/>
    <property type="project" value="UniProtKB-ARBA"/>
</dbReference>